<feature type="domain" description="MACPF-like" evidence="2">
    <location>
        <begin position="295"/>
        <end position="494"/>
    </location>
</feature>
<evidence type="ECO:0000259" key="2">
    <source>
        <dbReference type="Pfam" id="PF22693"/>
    </source>
</evidence>
<accession>A0A397WDT1</accession>
<evidence type="ECO:0000313" key="4">
    <source>
        <dbReference type="Proteomes" id="UP000266673"/>
    </source>
</evidence>
<dbReference type="Proteomes" id="UP000266673">
    <property type="component" value="Unassembled WGS sequence"/>
</dbReference>
<evidence type="ECO:0000313" key="3">
    <source>
        <dbReference type="EMBL" id="RIB30626.1"/>
    </source>
</evidence>
<dbReference type="Pfam" id="PF22693">
    <property type="entry name" value="MACPF_1"/>
    <property type="match status" value="1"/>
</dbReference>
<dbReference type="InterPro" id="IPR054586">
    <property type="entry name" value="MACPF_1_fungal"/>
</dbReference>
<protein>
    <recommendedName>
        <fullName evidence="2">MACPF-like domain-containing protein</fullName>
    </recommendedName>
</protein>
<organism evidence="3 4">
    <name type="scientific">Gigaspora rosea</name>
    <dbReference type="NCBI Taxonomy" id="44941"/>
    <lineage>
        <taxon>Eukaryota</taxon>
        <taxon>Fungi</taxon>
        <taxon>Fungi incertae sedis</taxon>
        <taxon>Mucoromycota</taxon>
        <taxon>Glomeromycotina</taxon>
        <taxon>Glomeromycetes</taxon>
        <taxon>Diversisporales</taxon>
        <taxon>Gigasporaceae</taxon>
        <taxon>Gigaspora</taxon>
    </lineage>
</organism>
<dbReference type="AlphaFoldDB" id="A0A397WDT1"/>
<dbReference type="EMBL" id="QKWP01000008">
    <property type="protein sequence ID" value="RIB30626.1"/>
    <property type="molecule type" value="Genomic_DNA"/>
</dbReference>
<keyword evidence="4" id="KW-1185">Reference proteome</keyword>
<name>A0A397WDT1_9GLOM</name>
<gene>
    <name evidence="3" type="ORF">C2G38_2152079</name>
</gene>
<dbReference type="STRING" id="44941.A0A397WDT1"/>
<proteinExistence type="predicted"/>
<reference evidence="3 4" key="1">
    <citation type="submission" date="2018-06" db="EMBL/GenBank/DDBJ databases">
        <title>Comparative genomics reveals the genomic features of Rhizophagus irregularis, R. cerebriforme, R. diaphanum and Gigaspora rosea, and their symbiotic lifestyle signature.</title>
        <authorList>
            <person name="Morin E."/>
            <person name="San Clemente H."/>
            <person name="Chen E.C.H."/>
            <person name="De La Providencia I."/>
            <person name="Hainaut M."/>
            <person name="Kuo A."/>
            <person name="Kohler A."/>
            <person name="Murat C."/>
            <person name="Tang N."/>
            <person name="Roy S."/>
            <person name="Loubradou J."/>
            <person name="Henrissat B."/>
            <person name="Grigoriev I.V."/>
            <person name="Corradi N."/>
            <person name="Roux C."/>
            <person name="Martin F.M."/>
        </authorList>
    </citation>
    <scope>NUCLEOTIDE SEQUENCE [LARGE SCALE GENOMIC DNA]</scope>
    <source>
        <strain evidence="3 4">DAOM 194757</strain>
    </source>
</reference>
<dbReference type="OrthoDB" id="2338512at2759"/>
<evidence type="ECO:0000256" key="1">
    <source>
        <dbReference type="SAM" id="MobiDB-lite"/>
    </source>
</evidence>
<feature type="compositionally biased region" description="Basic and acidic residues" evidence="1">
    <location>
        <begin position="435"/>
        <end position="453"/>
    </location>
</feature>
<feature type="region of interest" description="Disordered" evidence="1">
    <location>
        <begin position="432"/>
        <end position="459"/>
    </location>
</feature>
<sequence>MSFFKKEKIFKFKFENDDAFTMRFQSNIKLQDVRKKLAEQQDYLEAKNLQFVDKDGTLITYECESDYYLEKLCDENSIIHVKFLLKSINVNIDGLEKTCYLDPKGKLTEVRKTMKTIIEGEFLFRKQDGSIIKTTEEISNNLKKFLKNDILYITILQESEVNIRIYHDKAHHNSFKRILDKTMNLSQIQSILASNQIINPERMRSNYQFSDHENTLISKIDEEKKKLYEILYINERGSNVLNILKIDDHDWEKWLINADMATVQPYHDFDYKDSQFECTSEFHELCSKNFITFGKVNFILPFISISFGLDQKLSHEKLNFYETNTKYSYIKIKRATIDIDKRNIVLTDEFKNEIKEALKENTRDKKVAKLKEIANNYGHFYARSISFGGVVIHKIKNFKYIDEFEIAEEINFQASLNNNVGLGMASNAANGIKSSEGKSRSTREIKGGNRDEYNQNDPSRWISSLNDSDTWDIIEYNNVYSIFDLLKNGLRNEVLKVLGKRILKDGIDEIKYPTNKIDPYGHDIGWKLDDISNIENCEIFSTVMKERNRHIFSSCVAYDAPDAPVIIIQRVPSKKKPKSKIRKLKIGWIVIGYPDDSFDLNLSNQVIYESGKYAINPYIPINVPHQTEWSRAKKFTLSTCMLDKKTYSNSDINPYDLKLIFGSNFSILKDQAYLFVYSSEHRNKPLTNNNGSNLPLQHVKLCICTIYVRDDFPESTMFQKEVRWNHMSIRDKIFFSELDAIYTDENKLVFVNQLFENHNRNHGIVNVALGSLNHDSLLCGSLNKETFTKNDLDILYLNYSHEKARYFNYSYHNT</sequence>
<comment type="caution">
    <text evidence="3">The sequence shown here is derived from an EMBL/GenBank/DDBJ whole genome shotgun (WGS) entry which is preliminary data.</text>
</comment>